<accession>A0A1Q2KX97</accession>
<proteinExistence type="predicted"/>
<keyword evidence="2" id="KW-0732">Signal</keyword>
<dbReference type="Pfam" id="PF07537">
    <property type="entry name" value="CamS"/>
    <property type="match status" value="1"/>
</dbReference>
<evidence type="ECO:0000256" key="2">
    <source>
        <dbReference type="SAM" id="SignalP"/>
    </source>
</evidence>
<dbReference type="AlphaFoldDB" id="A0A1Q2KX97"/>
<evidence type="ECO:0000313" key="3">
    <source>
        <dbReference type="EMBL" id="AQQ52447.1"/>
    </source>
</evidence>
<gene>
    <name evidence="3" type="ORF">B0X71_04530</name>
</gene>
<organism evidence="3 4">
    <name type="scientific">Planococcus lenghuensis</name>
    <dbReference type="NCBI Taxonomy" id="2213202"/>
    <lineage>
        <taxon>Bacteria</taxon>
        <taxon>Bacillati</taxon>
        <taxon>Bacillota</taxon>
        <taxon>Bacilli</taxon>
        <taxon>Bacillales</taxon>
        <taxon>Caryophanaceae</taxon>
        <taxon>Planococcus</taxon>
    </lineage>
</organism>
<dbReference type="PROSITE" id="PS51257">
    <property type="entry name" value="PROKAR_LIPOPROTEIN"/>
    <property type="match status" value="1"/>
</dbReference>
<evidence type="ECO:0008006" key="5">
    <source>
        <dbReference type="Google" id="ProtNLM"/>
    </source>
</evidence>
<dbReference type="CDD" id="cd13440">
    <property type="entry name" value="CamS_repeat_2"/>
    <property type="match status" value="1"/>
</dbReference>
<dbReference type="KEGG" id="pmar:B0X71_04530"/>
<dbReference type="CDD" id="cd13441">
    <property type="entry name" value="CamS_repeat_1"/>
    <property type="match status" value="1"/>
</dbReference>
<dbReference type="OrthoDB" id="9795361at2"/>
<dbReference type="RefSeq" id="WP_077588331.1">
    <property type="nucleotide sequence ID" value="NZ_CP019640.1"/>
</dbReference>
<feature type="signal peptide" evidence="2">
    <location>
        <begin position="1"/>
        <end position="24"/>
    </location>
</feature>
<evidence type="ECO:0000313" key="4">
    <source>
        <dbReference type="Proteomes" id="UP000188184"/>
    </source>
</evidence>
<evidence type="ECO:0000256" key="1">
    <source>
        <dbReference type="SAM" id="MobiDB-lite"/>
    </source>
</evidence>
<name>A0A1Q2KX97_9BACL</name>
<dbReference type="Gene3D" id="3.10.570.10">
    <property type="entry name" value="sex pheromone staph- cam373 precursor domain"/>
    <property type="match status" value="1"/>
</dbReference>
<dbReference type="Proteomes" id="UP000188184">
    <property type="component" value="Chromosome"/>
</dbReference>
<keyword evidence="4" id="KW-1185">Reference proteome</keyword>
<dbReference type="InterPro" id="IPR011426">
    <property type="entry name" value="CamS"/>
</dbReference>
<feature type="chain" id="PRO_5012569108" description="CamS family sex pheromone protein" evidence="2">
    <location>
        <begin position="25"/>
        <end position="373"/>
    </location>
</feature>
<protein>
    <recommendedName>
        <fullName evidence="5">CamS family sex pheromone protein</fullName>
    </recommendedName>
</protein>
<dbReference type="PIRSF" id="PIRSF012509">
    <property type="entry name" value="CamS"/>
    <property type="match status" value="1"/>
</dbReference>
<feature type="region of interest" description="Disordered" evidence="1">
    <location>
        <begin position="113"/>
        <end position="137"/>
    </location>
</feature>
<reference evidence="3 4" key="1">
    <citation type="submission" date="2017-02" db="EMBL/GenBank/DDBJ databases">
        <title>The complete genomic sequence of a novel cold adapted crude oil-degrading bacterium Planococcus qaidamina Y42.</title>
        <authorList>
            <person name="Yang R."/>
        </authorList>
    </citation>
    <scope>NUCLEOTIDE SEQUENCE [LARGE SCALE GENOMIC DNA]</scope>
    <source>
        <strain evidence="3 4">Y42</strain>
    </source>
</reference>
<feature type="compositionally biased region" description="Basic and acidic residues" evidence="1">
    <location>
        <begin position="125"/>
        <end position="137"/>
    </location>
</feature>
<sequence length="373" mass="41783">MKRIWWIPAMLLLLIGCTPSSDEAEVVENEEAETALIPSIQLDDRYYRTLLPYKESAARGMTVHRLNTRYDIEEAGTGLMRLAQRQFSPDDYFFQEGQQLSADDIRSWLSRESEDNPVGLNPADSRTEAETAAGERPEPEALAHIIEQNYLVKTDEETIRLGGIAIGLALNSTYYNRTTDGTYEEEIPRAELEAAGKEIAGEVASRLRQKEGLTNVPIVIGLFEQNGRNAIVPGSYFAVGTVPAGKKEVGNWQEVQEEHIVFPTTEPAETYRETDTAFRNFEQDIEEYFSDFTGVIGAGFYAEGELQELTIEIPVQFYSSTEIIGFTQYVTGLIIDHFPNNSLIEVSIASENGPEALILRKPGAEDPEVHIYR</sequence>
<dbReference type="EMBL" id="CP019640">
    <property type="protein sequence ID" value="AQQ52447.1"/>
    <property type="molecule type" value="Genomic_DNA"/>
</dbReference>